<dbReference type="InterPro" id="IPR018247">
    <property type="entry name" value="EF_Hand_1_Ca_BS"/>
</dbReference>
<dbReference type="RefSeq" id="XP_008861509.1">
    <property type="nucleotide sequence ID" value="XM_008863287.1"/>
</dbReference>
<dbReference type="InterPro" id="IPR051134">
    <property type="entry name" value="PPP_phosphatase"/>
</dbReference>
<evidence type="ECO:0000256" key="3">
    <source>
        <dbReference type="ARBA" id="ARBA00022723"/>
    </source>
</evidence>
<evidence type="ECO:0000313" key="8">
    <source>
        <dbReference type="EMBL" id="ETW10098.1"/>
    </source>
</evidence>
<dbReference type="InterPro" id="IPR029052">
    <property type="entry name" value="Metallo-depent_PP-like"/>
</dbReference>
<gene>
    <name evidence="8" type="ORF">H310_00480</name>
</gene>
<keyword evidence="6" id="KW-0378">Hydrolase</keyword>
<dbReference type="GO" id="GO:0004722">
    <property type="term" value="F:protein serine/threonine phosphatase activity"/>
    <property type="evidence" value="ECO:0007669"/>
    <property type="project" value="UniProtKB-EC"/>
</dbReference>
<dbReference type="SMART" id="SM00156">
    <property type="entry name" value="PP2Ac"/>
    <property type="match status" value="1"/>
</dbReference>
<dbReference type="PROSITE" id="PS00018">
    <property type="entry name" value="EF_HAND_1"/>
    <property type="match status" value="1"/>
</dbReference>
<keyword evidence="4" id="KW-0106">Calcium</keyword>
<dbReference type="PANTHER" id="PTHR45668">
    <property type="entry name" value="SERINE/THREONINE-PROTEIN PHOSPHATASE 5-RELATED"/>
    <property type="match status" value="1"/>
</dbReference>
<evidence type="ECO:0000259" key="7">
    <source>
        <dbReference type="PROSITE" id="PS50222"/>
    </source>
</evidence>
<organism evidence="8">
    <name type="scientific">Aphanomyces invadans</name>
    <dbReference type="NCBI Taxonomy" id="157072"/>
    <lineage>
        <taxon>Eukaryota</taxon>
        <taxon>Sar</taxon>
        <taxon>Stramenopiles</taxon>
        <taxon>Oomycota</taxon>
        <taxon>Saprolegniomycetes</taxon>
        <taxon>Saprolegniales</taxon>
        <taxon>Verrucalvaceae</taxon>
        <taxon>Aphanomyces</taxon>
    </lineage>
</organism>
<dbReference type="Pfam" id="PF00149">
    <property type="entry name" value="Metallophos"/>
    <property type="match status" value="1"/>
</dbReference>
<evidence type="ECO:0000256" key="6">
    <source>
        <dbReference type="RuleBase" id="RU004273"/>
    </source>
</evidence>
<dbReference type="Gene3D" id="3.60.21.10">
    <property type="match status" value="1"/>
</dbReference>
<dbReference type="InterPro" id="IPR006186">
    <property type="entry name" value="Ser/Thr-sp_prot-phosphatase"/>
</dbReference>
<dbReference type="AlphaFoldDB" id="A0A024UWP4"/>
<dbReference type="EC" id="3.1.3.16" evidence="6"/>
<dbReference type="GO" id="GO:0005509">
    <property type="term" value="F:calcium ion binding"/>
    <property type="evidence" value="ECO:0007669"/>
    <property type="project" value="InterPro"/>
</dbReference>
<sequence>MGASNTHELVSNNLIVVEREMLLKAHPVDDDLKHWHIWSQLDMHDEATAVRLSKFMNDLIHLVVPDASIRDSEMAMSGCEMDLSSVKLHDAIHMEWPPSTTQVEEMMRDFRHSADAVHIPLPRDIYHKFLVHAAEHYATQPNVIKLQIPPGCTLTVVGDLHGQLHDLLHIFDTQGLPSPTCWYLFNGDLVDRGTCSLEICAILFAYHMLYPDAIHINRGNHEDEFMNSVHSFRREVLVKYDADMCEAFNAVFDALPLAHVVNDSLFVVHGGLSETPLTIDQINSIPRYKYHLHAPHDPTMPKELHWMQDLLWSDPQVSLGLASSRRGAGVVFGPDICADFLQRNQLKMVVRSHEVVRQGFMWAFDLDEVSTDGCIPAMPPAQIPTDLGNVPENMLLTLFSCSNYCHDTNRGGILKVDADLRYHIVNYSISPARPTTRGLPAFRSIEDRNRHNIIHLIASHKSKLAQAFEALHPVQTCRTDQGTRITVDAWAQVLRKVLALDLDWKELAPHMTTVDADGNVDCDEFLSSFCAVYEGVRGPVSTSVCEPHARGQQPEWRGVFDALYPHRKALEAIFCFFDRDHSGAISMDEFKQGCLLLNEHLPLSDRWKDPIALFRDMDIDGTRAISINKFFEAFRIVDSLVHVSSTP</sequence>
<dbReference type="PRINTS" id="PR00114">
    <property type="entry name" value="STPHPHTASE"/>
</dbReference>
<feature type="domain" description="EF-hand" evidence="7">
    <location>
        <begin position="565"/>
        <end position="600"/>
    </location>
</feature>
<dbReference type="SMART" id="SM00054">
    <property type="entry name" value="EFh"/>
    <property type="match status" value="2"/>
</dbReference>
<dbReference type="PROSITE" id="PS50222">
    <property type="entry name" value="EF_HAND_2"/>
    <property type="match status" value="1"/>
</dbReference>
<dbReference type="eggNOG" id="KOG0377">
    <property type="taxonomic scope" value="Eukaryota"/>
</dbReference>
<dbReference type="Gene3D" id="1.10.238.10">
    <property type="entry name" value="EF-hand"/>
    <property type="match status" value="1"/>
</dbReference>
<dbReference type="STRING" id="157072.A0A024UWP4"/>
<evidence type="ECO:0000256" key="2">
    <source>
        <dbReference type="ARBA" id="ARBA00008294"/>
    </source>
</evidence>
<dbReference type="PANTHER" id="PTHR45668:SF5">
    <property type="entry name" value="SERINE_THREONINE-PROTEIN PHOSPHATASE 5"/>
    <property type="match status" value="1"/>
</dbReference>
<keyword evidence="3" id="KW-0479">Metal-binding</keyword>
<dbReference type="InterPro" id="IPR002048">
    <property type="entry name" value="EF_hand_dom"/>
</dbReference>
<evidence type="ECO:0000256" key="4">
    <source>
        <dbReference type="ARBA" id="ARBA00022837"/>
    </source>
</evidence>
<protein>
    <recommendedName>
        <fullName evidence="6">Serine/threonine-protein phosphatase</fullName>
        <ecNumber evidence="6">3.1.3.16</ecNumber>
    </recommendedName>
</protein>
<dbReference type="VEuPathDB" id="FungiDB:H310_00480"/>
<keyword evidence="5" id="KW-0464">Manganese</keyword>
<comment type="similarity">
    <text evidence="2 6">Belongs to the PPP phosphatase family.</text>
</comment>
<evidence type="ECO:0000256" key="5">
    <source>
        <dbReference type="ARBA" id="ARBA00023211"/>
    </source>
</evidence>
<comment type="cofactor">
    <cofactor evidence="1">
        <name>Mn(2+)</name>
        <dbReference type="ChEBI" id="CHEBI:29035"/>
    </cofactor>
</comment>
<dbReference type="EMBL" id="KI913952">
    <property type="protein sequence ID" value="ETW10098.1"/>
    <property type="molecule type" value="Genomic_DNA"/>
</dbReference>
<dbReference type="SUPFAM" id="SSF47473">
    <property type="entry name" value="EF-hand"/>
    <property type="match status" value="1"/>
</dbReference>
<dbReference type="SUPFAM" id="SSF56300">
    <property type="entry name" value="Metallo-dependent phosphatases"/>
    <property type="match status" value="1"/>
</dbReference>
<evidence type="ECO:0000256" key="1">
    <source>
        <dbReference type="ARBA" id="ARBA00001936"/>
    </source>
</evidence>
<dbReference type="InterPro" id="IPR004843">
    <property type="entry name" value="Calcineurin-like_PHP"/>
</dbReference>
<dbReference type="GeneID" id="20077530"/>
<dbReference type="PROSITE" id="PS00125">
    <property type="entry name" value="SER_THR_PHOSPHATASE"/>
    <property type="match status" value="1"/>
</dbReference>
<proteinExistence type="inferred from homology"/>
<dbReference type="InterPro" id="IPR018124">
    <property type="entry name" value="Calret/calnex_CS"/>
</dbReference>
<name>A0A024UWP4_9STRA</name>
<dbReference type="PROSITE" id="PS00804">
    <property type="entry name" value="CALRETICULIN_2"/>
    <property type="match status" value="1"/>
</dbReference>
<reference evidence="8" key="1">
    <citation type="submission" date="2013-12" db="EMBL/GenBank/DDBJ databases">
        <title>The Genome Sequence of Aphanomyces invadans NJM9701.</title>
        <authorList>
            <consortium name="The Broad Institute Genomics Platform"/>
            <person name="Russ C."/>
            <person name="Tyler B."/>
            <person name="van West P."/>
            <person name="Dieguez-Uribeondo J."/>
            <person name="Young S.K."/>
            <person name="Zeng Q."/>
            <person name="Gargeya S."/>
            <person name="Fitzgerald M."/>
            <person name="Abouelleil A."/>
            <person name="Alvarado L."/>
            <person name="Chapman S.B."/>
            <person name="Gainer-Dewar J."/>
            <person name="Goldberg J."/>
            <person name="Griggs A."/>
            <person name="Gujja S."/>
            <person name="Hansen M."/>
            <person name="Howarth C."/>
            <person name="Imamovic A."/>
            <person name="Ireland A."/>
            <person name="Larimer J."/>
            <person name="McCowan C."/>
            <person name="Murphy C."/>
            <person name="Pearson M."/>
            <person name="Poon T.W."/>
            <person name="Priest M."/>
            <person name="Roberts A."/>
            <person name="Saif S."/>
            <person name="Shea T."/>
            <person name="Sykes S."/>
            <person name="Wortman J."/>
            <person name="Nusbaum C."/>
            <person name="Birren B."/>
        </authorList>
    </citation>
    <scope>NUCLEOTIDE SEQUENCE [LARGE SCALE GENOMIC DNA]</scope>
    <source>
        <strain evidence="8">NJM9701</strain>
    </source>
</reference>
<comment type="catalytic activity">
    <reaction evidence="6">
        <text>O-phospho-L-threonyl-[protein] + H2O = L-threonyl-[protein] + phosphate</text>
        <dbReference type="Rhea" id="RHEA:47004"/>
        <dbReference type="Rhea" id="RHEA-COMP:11060"/>
        <dbReference type="Rhea" id="RHEA-COMP:11605"/>
        <dbReference type="ChEBI" id="CHEBI:15377"/>
        <dbReference type="ChEBI" id="CHEBI:30013"/>
        <dbReference type="ChEBI" id="CHEBI:43474"/>
        <dbReference type="ChEBI" id="CHEBI:61977"/>
        <dbReference type="EC" id="3.1.3.16"/>
    </reaction>
</comment>
<accession>A0A024UWP4</accession>
<dbReference type="InterPro" id="IPR011992">
    <property type="entry name" value="EF-hand-dom_pair"/>
</dbReference>
<dbReference type="OrthoDB" id="442428at2759"/>